<organism evidence="3 4">
    <name type="scientific">Pseudomarimonas arenosa</name>
    <dbReference type="NCBI Taxonomy" id="2774145"/>
    <lineage>
        <taxon>Bacteria</taxon>
        <taxon>Pseudomonadati</taxon>
        <taxon>Pseudomonadota</taxon>
        <taxon>Gammaproteobacteria</taxon>
        <taxon>Lysobacterales</taxon>
        <taxon>Lysobacteraceae</taxon>
        <taxon>Pseudomarimonas</taxon>
    </lineage>
</organism>
<keyword evidence="1" id="KW-0812">Transmembrane</keyword>
<evidence type="ECO:0000313" key="3">
    <source>
        <dbReference type="EMBL" id="MBD8528163.1"/>
    </source>
</evidence>
<dbReference type="RefSeq" id="WP_192031581.1">
    <property type="nucleotide sequence ID" value="NZ_JACYTR010000089.1"/>
</dbReference>
<keyword evidence="4" id="KW-1185">Reference proteome</keyword>
<gene>
    <name evidence="2" type="ORF">IFO71_20630</name>
    <name evidence="3" type="ORF">IFO71_20635</name>
</gene>
<keyword evidence="1" id="KW-0472">Membrane</keyword>
<dbReference type="EMBL" id="JACYTR010000089">
    <property type="protein sequence ID" value="MBD8528163.1"/>
    <property type="molecule type" value="Genomic_DNA"/>
</dbReference>
<evidence type="ECO:0000256" key="1">
    <source>
        <dbReference type="SAM" id="Phobius"/>
    </source>
</evidence>
<evidence type="ECO:0000313" key="2">
    <source>
        <dbReference type="EMBL" id="MBD8528162.1"/>
    </source>
</evidence>
<evidence type="ECO:0000313" key="4">
    <source>
        <dbReference type="Proteomes" id="UP000613768"/>
    </source>
</evidence>
<comment type="caution">
    <text evidence="3">The sequence shown here is derived from an EMBL/GenBank/DDBJ whole genome shotgun (WGS) entry which is preliminary data.</text>
</comment>
<proteinExistence type="predicted"/>
<name>A0AAW3ZQD5_9GAMM</name>
<accession>A0AAW3ZQD5</accession>
<dbReference type="EMBL" id="JACYTR010000089">
    <property type="protein sequence ID" value="MBD8528162.1"/>
    <property type="molecule type" value="Genomic_DNA"/>
</dbReference>
<keyword evidence="1" id="KW-1133">Transmembrane helix</keyword>
<reference evidence="3 4" key="1">
    <citation type="submission" date="2020-09" db="EMBL/GenBank/DDBJ databases">
        <title>Pseudoxanthomonas sp. CAU 1598 isolated from sand of Yaerae Beach.</title>
        <authorList>
            <person name="Kim W."/>
        </authorList>
    </citation>
    <scope>NUCLEOTIDE SEQUENCE [LARGE SCALE GENOMIC DNA]</scope>
    <source>
        <strain evidence="3 4">CAU 1598</strain>
    </source>
</reference>
<dbReference type="Proteomes" id="UP000613768">
    <property type="component" value="Unassembled WGS sequence"/>
</dbReference>
<dbReference type="AlphaFoldDB" id="A0AAW3ZQD5"/>
<feature type="transmembrane region" description="Helical" evidence="1">
    <location>
        <begin position="29"/>
        <end position="48"/>
    </location>
</feature>
<protein>
    <submittedName>
        <fullName evidence="3">Uncharacterized protein</fullName>
    </submittedName>
</protein>
<sequence length="83" mass="9069">MKALVVACLVAALVAFSLARLHARAGFGWTIVVPISWLLASLWLARAFSYAHEWMPTLVVIANFAGIMVERLLRGSTAKDEAK</sequence>